<protein>
    <submittedName>
        <fullName evidence="2">Alpha-hemolysin translocation ATP-binding protein HlyB</fullName>
    </submittedName>
</protein>
<gene>
    <name evidence="2" type="ORF">KUF71_022408</name>
</gene>
<organism evidence="2 3">
    <name type="scientific">Frankliniella fusca</name>
    <dbReference type="NCBI Taxonomy" id="407009"/>
    <lineage>
        <taxon>Eukaryota</taxon>
        <taxon>Metazoa</taxon>
        <taxon>Ecdysozoa</taxon>
        <taxon>Arthropoda</taxon>
        <taxon>Hexapoda</taxon>
        <taxon>Insecta</taxon>
        <taxon>Pterygota</taxon>
        <taxon>Neoptera</taxon>
        <taxon>Paraneoptera</taxon>
        <taxon>Thysanoptera</taxon>
        <taxon>Terebrantia</taxon>
        <taxon>Thripoidea</taxon>
        <taxon>Thripidae</taxon>
        <taxon>Frankliniella</taxon>
    </lineage>
</organism>
<dbReference type="PANTHER" id="PTHR11012:SF30">
    <property type="entry name" value="PROTEIN KINASE-LIKE DOMAIN-CONTAINING"/>
    <property type="match status" value="1"/>
</dbReference>
<dbReference type="Proteomes" id="UP001219518">
    <property type="component" value="Unassembled WGS sequence"/>
</dbReference>
<dbReference type="SMART" id="SM00587">
    <property type="entry name" value="CHK"/>
    <property type="match status" value="1"/>
</dbReference>
<keyword evidence="2" id="KW-0547">Nucleotide-binding</keyword>
<proteinExistence type="predicted"/>
<dbReference type="PANTHER" id="PTHR11012">
    <property type="entry name" value="PROTEIN KINASE-LIKE DOMAIN-CONTAINING"/>
    <property type="match status" value="1"/>
</dbReference>
<feature type="domain" description="CHK kinase-like" evidence="1">
    <location>
        <begin position="126"/>
        <end position="323"/>
    </location>
</feature>
<accession>A0AAE1H1R7</accession>
<dbReference type="InterPro" id="IPR011009">
    <property type="entry name" value="Kinase-like_dom_sf"/>
</dbReference>
<reference evidence="2" key="2">
    <citation type="journal article" date="2023" name="BMC Genomics">
        <title>Pest status, molecular evolution, and epigenetic factors derived from the genome assembly of Frankliniella fusca, a thysanopteran phytovirus vector.</title>
        <authorList>
            <person name="Catto M.A."/>
            <person name="Labadie P.E."/>
            <person name="Jacobson A.L."/>
            <person name="Kennedy G.G."/>
            <person name="Srinivasan R."/>
            <person name="Hunt B.G."/>
        </authorList>
    </citation>
    <scope>NUCLEOTIDE SEQUENCE</scope>
    <source>
        <strain evidence="2">PL_HMW_Pooled</strain>
    </source>
</reference>
<keyword evidence="2" id="KW-0067">ATP-binding</keyword>
<dbReference type="SUPFAM" id="SSF56112">
    <property type="entry name" value="Protein kinase-like (PK-like)"/>
    <property type="match status" value="1"/>
</dbReference>
<evidence type="ECO:0000313" key="3">
    <source>
        <dbReference type="Proteomes" id="UP001219518"/>
    </source>
</evidence>
<keyword evidence="3" id="KW-1185">Reference proteome</keyword>
<dbReference type="InterPro" id="IPR004119">
    <property type="entry name" value="EcKL"/>
</dbReference>
<dbReference type="EMBL" id="JAHWGI010000307">
    <property type="protein sequence ID" value="KAK3912954.1"/>
    <property type="molecule type" value="Genomic_DNA"/>
</dbReference>
<dbReference type="Pfam" id="PF02958">
    <property type="entry name" value="EcKL"/>
    <property type="match status" value="1"/>
</dbReference>
<dbReference type="InterPro" id="IPR015897">
    <property type="entry name" value="CHK_kinase-like"/>
</dbReference>
<dbReference type="AlphaFoldDB" id="A0AAE1H1R7"/>
<evidence type="ECO:0000313" key="2">
    <source>
        <dbReference type="EMBL" id="KAK3912954.1"/>
    </source>
</evidence>
<sequence length="425" mass="47934">MAESGTTLVDVPNVVNNALLDIASKQGFKTPRFHVTSGSSNRDGYMSTLYRCVIRDEDTAGPADLSVMVKISREGMDDIMAHVFGVEALTYETLIPTLEELGQLRAPLPWPHCYFTAVQGGHPYCLALEDFKPEGFVMLTRWPDADHLRLALDQIARLHGAGMALERLRPDLFKTLRHKLPELMRNPELVHMARQFIRPVPSIPGLVQDRYPEGSEVHTVLKKLCDVFMTNFNKIIWPLVPKHGRGCTFIHGDCHVKNMAFKYDKNGKVEACKLYDFQSTSYRMAAQDLMLLMLCNTEKATRDKHWDSLLRGYVAKVHETLRAAGLTDLDKIYSWDILQEQMRRLAVPSLCMMPILYGLMNADDSVIDEVRDNLANSTENSDGDGAGALQPTPSLIKEYEGLIEDLARWGWLPSLEDIDRIAGED</sequence>
<comment type="caution">
    <text evidence="2">The sequence shown here is derived from an EMBL/GenBank/DDBJ whole genome shotgun (WGS) entry which is preliminary data.</text>
</comment>
<evidence type="ECO:0000259" key="1">
    <source>
        <dbReference type="SMART" id="SM00587"/>
    </source>
</evidence>
<dbReference type="GO" id="GO:0005524">
    <property type="term" value="F:ATP binding"/>
    <property type="evidence" value="ECO:0007669"/>
    <property type="project" value="UniProtKB-KW"/>
</dbReference>
<reference evidence="2" key="1">
    <citation type="submission" date="2021-07" db="EMBL/GenBank/DDBJ databases">
        <authorList>
            <person name="Catto M.A."/>
            <person name="Jacobson A."/>
            <person name="Kennedy G."/>
            <person name="Labadie P."/>
            <person name="Hunt B.G."/>
            <person name="Srinivasan R."/>
        </authorList>
    </citation>
    <scope>NUCLEOTIDE SEQUENCE</scope>
    <source>
        <strain evidence="2">PL_HMW_Pooled</strain>
        <tissue evidence="2">Head</tissue>
    </source>
</reference>
<name>A0AAE1H1R7_9NEOP</name>